<evidence type="ECO:0000256" key="8">
    <source>
        <dbReference type="SAM" id="MobiDB-lite"/>
    </source>
</evidence>
<dbReference type="EMBL" id="JACHIR010000001">
    <property type="protein sequence ID" value="MBB5893640.1"/>
    <property type="molecule type" value="Genomic_DNA"/>
</dbReference>
<feature type="region of interest" description="Disordered" evidence="8">
    <location>
        <begin position="359"/>
        <end position="383"/>
    </location>
</feature>
<reference evidence="11 12" key="1">
    <citation type="submission" date="2020-08" db="EMBL/GenBank/DDBJ databases">
        <title>Sequencing the genomes of 1000 actinobacteria strains.</title>
        <authorList>
            <person name="Klenk H.-P."/>
        </authorList>
    </citation>
    <scope>NUCLEOTIDE SEQUENCE [LARGE SCALE GENOMIC DNA]</scope>
    <source>
        <strain evidence="11 12">DSM 43851</strain>
    </source>
</reference>
<keyword evidence="2" id="KW-0645">Protease</keyword>
<evidence type="ECO:0000256" key="3">
    <source>
        <dbReference type="ARBA" id="ARBA00022723"/>
    </source>
</evidence>
<evidence type="ECO:0000313" key="12">
    <source>
        <dbReference type="Proteomes" id="UP000585638"/>
    </source>
</evidence>
<dbReference type="Gene3D" id="3.40.50.200">
    <property type="entry name" value="Peptidase S8/S53 domain"/>
    <property type="match status" value="1"/>
</dbReference>
<dbReference type="RefSeq" id="WP_184865060.1">
    <property type="nucleotide sequence ID" value="NZ_BAAAWY010000034.1"/>
</dbReference>
<comment type="caution">
    <text evidence="11">The sequence shown here is derived from an EMBL/GenBank/DDBJ whole genome shotgun (WGS) entry which is preliminary data.</text>
</comment>
<keyword evidence="6" id="KW-0106">Calcium</keyword>
<dbReference type="CDD" id="cd04056">
    <property type="entry name" value="Peptidases_S53"/>
    <property type="match status" value="1"/>
</dbReference>
<evidence type="ECO:0000259" key="10">
    <source>
        <dbReference type="PROSITE" id="PS51695"/>
    </source>
</evidence>
<feature type="signal peptide" evidence="9">
    <location>
        <begin position="1"/>
        <end position="24"/>
    </location>
</feature>
<dbReference type="AlphaFoldDB" id="A0A7W9KJC6"/>
<dbReference type="InterPro" id="IPR000209">
    <property type="entry name" value="Peptidase_S8/S53_dom"/>
</dbReference>
<dbReference type="Pfam" id="PF00082">
    <property type="entry name" value="Peptidase_S8"/>
    <property type="match status" value="1"/>
</dbReference>
<evidence type="ECO:0000256" key="4">
    <source>
        <dbReference type="ARBA" id="ARBA00022801"/>
    </source>
</evidence>
<dbReference type="InterPro" id="IPR036852">
    <property type="entry name" value="Peptidase_S8/S53_dom_sf"/>
</dbReference>
<feature type="domain" description="Peptidase S53" evidence="10">
    <location>
        <begin position="206"/>
        <end position="531"/>
    </location>
</feature>
<keyword evidence="4" id="KW-0378">Hydrolase</keyword>
<evidence type="ECO:0000256" key="5">
    <source>
        <dbReference type="ARBA" id="ARBA00022825"/>
    </source>
</evidence>
<keyword evidence="5" id="KW-0720">Serine protease</keyword>
<dbReference type="GO" id="GO:0004252">
    <property type="term" value="F:serine-type endopeptidase activity"/>
    <property type="evidence" value="ECO:0007669"/>
    <property type="project" value="InterPro"/>
</dbReference>
<dbReference type="PROSITE" id="PS51695">
    <property type="entry name" value="SEDOLISIN"/>
    <property type="match status" value="1"/>
</dbReference>
<dbReference type="PANTHER" id="PTHR14218">
    <property type="entry name" value="PROTEASE S8 TRIPEPTIDYL PEPTIDASE I CLN2"/>
    <property type="match status" value="1"/>
</dbReference>
<dbReference type="PANTHER" id="PTHR14218:SF15">
    <property type="entry name" value="TRIPEPTIDYL-PEPTIDASE 1"/>
    <property type="match status" value="1"/>
</dbReference>
<evidence type="ECO:0000256" key="2">
    <source>
        <dbReference type="ARBA" id="ARBA00022670"/>
    </source>
</evidence>
<feature type="chain" id="PRO_5039181767" evidence="9">
    <location>
        <begin position="25"/>
        <end position="531"/>
    </location>
</feature>
<keyword evidence="12" id="KW-1185">Reference proteome</keyword>
<dbReference type="InterPro" id="IPR050819">
    <property type="entry name" value="Tripeptidyl-peptidase_I"/>
</dbReference>
<dbReference type="PROSITE" id="PS00138">
    <property type="entry name" value="SUBTILASE_SER"/>
    <property type="match status" value="1"/>
</dbReference>
<comment type="cofactor">
    <cofactor evidence="1">
        <name>Ca(2+)</name>
        <dbReference type="ChEBI" id="CHEBI:29108"/>
    </cofactor>
</comment>
<proteinExistence type="predicted"/>
<keyword evidence="3" id="KW-0479">Metal-binding</keyword>
<name>A0A7W9KJC6_9PSEU</name>
<organism evidence="11 12">
    <name type="scientific">Kutzneria kofuensis</name>
    <dbReference type="NCBI Taxonomy" id="103725"/>
    <lineage>
        <taxon>Bacteria</taxon>
        <taxon>Bacillati</taxon>
        <taxon>Actinomycetota</taxon>
        <taxon>Actinomycetes</taxon>
        <taxon>Pseudonocardiales</taxon>
        <taxon>Pseudonocardiaceae</taxon>
        <taxon>Kutzneria</taxon>
    </lineage>
</organism>
<dbReference type="SMART" id="SM00944">
    <property type="entry name" value="Pro-kuma_activ"/>
    <property type="match status" value="1"/>
</dbReference>
<dbReference type="SUPFAM" id="SSF52743">
    <property type="entry name" value="Subtilisin-like"/>
    <property type="match status" value="1"/>
</dbReference>
<dbReference type="CDD" id="cd11377">
    <property type="entry name" value="Pro-peptidase_S53"/>
    <property type="match status" value="1"/>
</dbReference>
<dbReference type="Pfam" id="PF09286">
    <property type="entry name" value="Pro-kuma_activ"/>
    <property type="match status" value="1"/>
</dbReference>
<keyword evidence="7" id="KW-0865">Zymogen</keyword>
<evidence type="ECO:0000256" key="6">
    <source>
        <dbReference type="ARBA" id="ARBA00022837"/>
    </source>
</evidence>
<accession>A0A7W9KJC6</accession>
<dbReference type="GO" id="GO:0008240">
    <property type="term" value="F:tripeptidyl-peptidase activity"/>
    <property type="evidence" value="ECO:0007669"/>
    <property type="project" value="TreeGrafter"/>
</dbReference>
<evidence type="ECO:0000313" key="11">
    <source>
        <dbReference type="EMBL" id="MBB5893640.1"/>
    </source>
</evidence>
<dbReference type="InterPro" id="IPR015366">
    <property type="entry name" value="S53_propep"/>
</dbReference>
<dbReference type="GO" id="GO:0006508">
    <property type="term" value="P:proteolysis"/>
    <property type="evidence" value="ECO:0007669"/>
    <property type="project" value="UniProtKB-KW"/>
</dbReference>
<evidence type="ECO:0000256" key="9">
    <source>
        <dbReference type="SAM" id="SignalP"/>
    </source>
</evidence>
<evidence type="ECO:0000256" key="7">
    <source>
        <dbReference type="ARBA" id="ARBA00023145"/>
    </source>
</evidence>
<dbReference type="InterPro" id="IPR030400">
    <property type="entry name" value="Sedolisin_dom"/>
</dbReference>
<dbReference type="SUPFAM" id="SSF54897">
    <property type="entry name" value="Protease propeptides/inhibitors"/>
    <property type="match status" value="1"/>
</dbReference>
<dbReference type="GO" id="GO:0046872">
    <property type="term" value="F:metal ion binding"/>
    <property type="evidence" value="ECO:0007669"/>
    <property type="project" value="UniProtKB-KW"/>
</dbReference>
<dbReference type="InterPro" id="IPR023828">
    <property type="entry name" value="Peptidase_S8_Ser-AS"/>
</dbReference>
<gene>
    <name evidence="11" type="ORF">BJ998_004836</name>
</gene>
<dbReference type="Proteomes" id="UP000585638">
    <property type="component" value="Unassembled WGS sequence"/>
</dbReference>
<evidence type="ECO:0000256" key="1">
    <source>
        <dbReference type="ARBA" id="ARBA00001913"/>
    </source>
</evidence>
<protein>
    <submittedName>
        <fullName evidence="11">Kumamolisin</fullName>
    </submittedName>
</protein>
<sequence>MSRRFRALALAAAPLPLLAAAAMAGTAAAQTQPLVSVPGNVSPALAHSQRDGAVDADTKMSVSVALKLRNSSELDKLIADVSNPRSPEHGKFITPAQFNDRFAPTQSTVDSVSSYLRGQGLAVTKVSENRQVVTASGTASQLQRAFATSLGRYTDTAQHRDFFANDSAPKLPANIAAAVQGVVGLDNHAVKHKNSVSQKKAAAPSGYNPTQLRGAYDTGSLGTGSGQSVALWEFDGYQASNIAAYDKQFSLSSSAPQTVSVDGANYDASPGDGQGEVELDIEIVHAMAPAASTYVYEAPNSDQGEVDMANQIASDNKVSVVSISWGSCEPDTTQAAITGTSNGIKQATAEGISFFAASGDDGSRDCTRSQTGSGVDAVDFPASDPNVTGVGGTHLSVSGNGYGSESAWNGSGGGTSTVFDAPSWQAGSNGKRTVPDVSSDADPNSGYAIYSGGSWQVYGGTSCAAPMWAGFAALYGAKLGAANQALYGLKGTGFHDVTSGSNGTFKAGQGYDQVTGWGSYDGAKLAAALKG</sequence>
<keyword evidence="9" id="KW-0732">Signal</keyword>